<sequence>MIVEANKGGKVVTLNKDDYFSKIEEKLNDTEMYEQVTNPINNNSISEFTEKLFKQNNIKQSLKLQLNSIEDLPRIRGQPKLHKVNHSMRLITCSRNTIQSSISTFAFSFIKELRTTIDNSMNNASEFVTKITKINMEEDENLASLDVQDMFTNIPLTSAVDLVINRIENSTTFNESTLSKTDLKKLLILSFSNNSTEFNKKIYKQKRNLPMGNCLSPILADLYLDDYISKHLSKVNTEQKLFRYVGNILIITKMTHIELNKYVEELNQIKSNIGFTTEFEKNSKVNFLDTTLTKNTNDNKIDVR</sequence>
<dbReference type="Gene3D" id="1.10.10.2210">
    <property type="match status" value="1"/>
</dbReference>
<dbReference type="Pfam" id="PF00078">
    <property type="entry name" value="RVT_1"/>
    <property type="match status" value="1"/>
</dbReference>
<dbReference type="SUPFAM" id="SSF56672">
    <property type="entry name" value="DNA/RNA polymerases"/>
    <property type="match status" value="1"/>
</dbReference>
<proteinExistence type="predicted"/>
<dbReference type="AlphaFoldDB" id="A0A816QN90"/>
<dbReference type="Gene3D" id="3.30.70.2630">
    <property type="match status" value="1"/>
</dbReference>
<dbReference type="PANTHER" id="PTHR21301">
    <property type="entry name" value="REVERSE TRANSCRIPTASE"/>
    <property type="match status" value="1"/>
</dbReference>
<comment type="caution">
    <text evidence="2">The sequence shown here is derived from an EMBL/GenBank/DDBJ whole genome shotgun (WGS) entry which is preliminary data.</text>
</comment>
<evidence type="ECO:0000313" key="3">
    <source>
        <dbReference type="Proteomes" id="UP000663824"/>
    </source>
</evidence>
<accession>A0A816QN90</accession>
<name>A0A816QN90_9BILA</name>
<feature type="domain" description="Reverse transcriptase" evidence="1">
    <location>
        <begin position="1"/>
        <end position="304"/>
    </location>
</feature>
<gene>
    <name evidence="2" type="ORF">MBJ925_LOCUS15201</name>
</gene>
<reference evidence="2" key="1">
    <citation type="submission" date="2021-02" db="EMBL/GenBank/DDBJ databases">
        <authorList>
            <person name="Nowell W R."/>
        </authorList>
    </citation>
    <scope>NUCLEOTIDE SEQUENCE</scope>
</reference>
<dbReference type="InterPro" id="IPR000477">
    <property type="entry name" value="RT_dom"/>
</dbReference>
<dbReference type="InterPro" id="IPR043502">
    <property type="entry name" value="DNA/RNA_pol_sf"/>
</dbReference>
<dbReference type="Proteomes" id="UP000663824">
    <property type="component" value="Unassembled WGS sequence"/>
</dbReference>
<dbReference type="PANTHER" id="PTHR21301:SF10">
    <property type="entry name" value="REVERSE TRANSCRIPTASE DOMAIN-CONTAINING PROTEIN"/>
    <property type="match status" value="1"/>
</dbReference>
<dbReference type="EMBL" id="CAJNRE010007101">
    <property type="protein sequence ID" value="CAF2062505.1"/>
    <property type="molecule type" value="Genomic_DNA"/>
</dbReference>
<dbReference type="PROSITE" id="PS50878">
    <property type="entry name" value="RT_POL"/>
    <property type="match status" value="1"/>
</dbReference>
<organism evidence="2 3">
    <name type="scientific">Rotaria magnacalcarata</name>
    <dbReference type="NCBI Taxonomy" id="392030"/>
    <lineage>
        <taxon>Eukaryota</taxon>
        <taxon>Metazoa</taxon>
        <taxon>Spiralia</taxon>
        <taxon>Gnathifera</taxon>
        <taxon>Rotifera</taxon>
        <taxon>Eurotatoria</taxon>
        <taxon>Bdelloidea</taxon>
        <taxon>Philodinida</taxon>
        <taxon>Philodinidae</taxon>
        <taxon>Rotaria</taxon>
    </lineage>
</organism>
<evidence type="ECO:0000259" key="1">
    <source>
        <dbReference type="PROSITE" id="PS50878"/>
    </source>
</evidence>
<protein>
    <recommendedName>
        <fullName evidence="1">Reverse transcriptase domain-containing protein</fullName>
    </recommendedName>
</protein>
<dbReference type="Gene3D" id="3.10.10.20">
    <property type="match status" value="1"/>
</dbReference>
<evidence type="ECO:0000313" key="2">
    <source>
        <dbReference type="EMBL" id="CAF2062505.1"/>
    </source>
</evidence>